<feature type="region of interest" description="Disordered" evidence="1">
    <location>
        <begin position="258"/>
        <end position="281"/>
    </location>
</feature>
<gene>
    <name evidence="4" type="ORF">V5O48_018853</name>
</gene>
<reference evidence="4 5" key="1">
    <citation type="submission" date="2024-02" db="EMBL/GenBank/DDBJ databases">
        <title>A draft genome for the cacao thread blight pathogen Marasmius crinis-equi.</title>
        <authorList>
            <person name="Cohen S.P."/>
            <person name="Baruah I.K."/>
            <person name="Amoako-Attah I."/>
            <person name="Bukari Y."/>
            <person name="Meinhardt L.W."/>
            <person name="Bailey B.A."/>
        </authorList>
    </citation>
    <scope>NUCLEOTIDE SEQUENCE [LARGE SCALE GENOMIC DNA]</scope>
    <source>
        <strain evidence="4 5">GH-76</strain>
    </source>
</reference>
<dbReference type="InterPro" id="IPR000595">
    <property type="entry name" value="cNMP-bd_dom"/>
</dbReference>
<feature type="region of interest" description="Disordered" evidence="1">
    <location>
        <begin position="200"/>
        <end position="242"/>
    </location>
</feature>
<feature type="region of interest" description="Disordered" evidence="1">
    <location>
        <begin position="167"/>
        <end position="186"/>
    </location>
</feature>
<keyword evidence="2" id="KW-0472">Membrane</keyword>
<keyword evidence="2" id="KW-0812">Transmembrane</keyword>
<feature type="non-terminal residue" evidence="4">
    <location>
        <position position="434"/>
    </location>
</feature>
<feature type="transmembrane region" description="Helical" evidence="2">
    <location>
        <begin position="349"/>
        <end position="367"/>
    </location>
</feature>
<comment type="caution">
    <text evidence="4">The sequence shown here is derived from an EMBL/GenBank/DDBJ whole genome shotgun (WGS) entry which is preliminary data.</text>
</comment>
<evidence type="ECO:0000313" key="4">
    <source>
        <dbReference type="EMBL" id="KAL0563221.1"/>
    </source>
</evidence>
<evidence type="ECO:0000313" key="5">
    <source>
        <dbReference type="Proteomes" id="UP001465976"/>
    </source>
</evidence>
<feature type="domain" description="Cyclic nucleotide-binding" evidence="3">
    <location>
        <begin position="296"/>
        <end position="329"/>
    </location>
</feature>
<dbReference type="PANTHER" id="PTHR35043:SF7">
    <property type="entry name" value="TRANSCRIPTION FACTOR DOMAIN-CONTAINING PROTEIN"/>
    <property type="match status" value="1"/>
</dbReference>
<proteinExistence type="predicted"/>
<dbReference type="Proteomes" id="UP001465976">
    <property type="component" value="Unassembled WGS sequence"/>
</dbReference>
<feature type="compositionally biased region" description="Basic and acidic residues" evidence="1">
    <location>
        <begin position="215"/>
        <end position="233"/>
    </location>
</feature>
<organism evidence="4 5">
    <name type="scientific">Marasmius crinis-equi</name>
    <dbReference type="NCBI Taxonomy" id="585013"/>
    <lineage>
        <taxon>Eukaryota</taxon>
        <taxon>Fungi</taxon>
        <taxon>Dikarya</taxon>
        <taxon>Basidiomycota</taxon>
        <taxon>Agaricomycotina</taxon>
        <taxon>Agaricomycetes</taxon>
        <taxon>Agaricomycetidae</taxon>
        <taxon>Agaricales</taxon>
        <taxon>Marasmiineae</taxon>
        <taxon>Marasmiaceae</taxon>
        <taxon>Marasmius</taxon>
    </lineage>
</organism>
<dbReference type="PANTHER" id="PTHR35043">
    <property type="entry name" value="TRANSCRIPTION FACTOR DOMAIN-CONTAINING PROTEIN"/>
    <property type="match status" value="1"/>
</dbReference>
<keyword evidence="5" id="KW-1185">Reference proteome</keyword>
<accession>A0ABR3EK70</accession>
<keyword evidence="2" id="KW-1133">Transmembrane helix</keyword>
<name>A0ABR3EK70_9AGAR</name>
<evidence type="ECO:0000256" key="1">
    <source>
        <dbReference type="SAM" id="MobiDB-lite"/>
    </source>
</evidence>
<dbReference type="PROSITE" id="PS50042">
    <property type="entry name" value="CNMP_BINDING_3"/>
    <property type="match status" value="1"/>
</dbReference>
<dbReference type="EMBL" id="JBAHYK010003769">
    <property type="protein sequence ID" value="KAL0563221.1"/>
    <property type="molecule type" value="Genomic_DNA"/>
</dbReference>
<protein>
    <recommendedName>
        <fullName evidence="3">Cyclic nucleotide-binding domain-containing protein</fullName>
    </recommendedName>
</protein>
<evidence type="ECO:0000259" key="3">
    <source>
        <dbReference type="PROSITE" id="PS50042"/>
    </source>
</evidence>
<sequence length="434" mass="48122">MFILYALARPIISSSTISNVTASASTFLSNASEACDDISDCRTISDIYKTCLAVIFISIWVSMHPDVPDVKHVGESDLGSFLDELIIMTFAIILPEIIILWVLRQRIGAGLVEEKYSKYGWTKAHAYLAIMGGLALYDQEGKFRGNLRDADAFSKEDFELAEMIERSLRRSRPASPSEDCPASNSTRIIIVTEVPSDQAEPSVKAHVFPSTGLPDLEKDSETKTSATEQKHDTASQSKGYLLPPANSPSQITVFESPLKGSEESGKPLVGAEKKSNSHDVQPKPPFLEPYSCLLEYVLAQGLVNITESEIQGNLSHGDIFAKLSALLSTGWFLMQTLARGIQGLSITELEAVTLSFTIFSIVAYALWWNKPQRVRYPVRVTWGPTRPKPAKRGPSSWKYFLYLLPRLWRELCDRIAADLDSLIDPDLPTWVPCS</sequence>
<feature type="compositionally biased region" description="Basic and acidic residues" evidence="1">
    <location>
        <begin position="260"/>
        <end position="281"/>
    </location>
</feature>
<evidence type="ECO:0000256" key="2">
    <source>
        <dbReference type="SAM" id="Phobius"/>
    </source>
</evidence>